<comment type="cofactor">
    <cofactor evidence="7">
        <name>Zn(2+)</name>
        <dbReference type="ChEBI" id="CHEBI:29105"/>
    </cofactor>
    <text evidence="7">Binds 1 zinc ion per subunit.</text>
</comment>
<evidence type="ECO:0000313" key="10">
    <source>
        <dbReference type="EMBL" id="EMS23282.1"/>
    </source>
</evidence>
<dbReference type="HOGENOM" id="CLU_545313_0_0_1"/>
<keyword evidence="9" id="KW-0472">Membrane</keyword>
<dbReference type="Proteomes" id="UP000016926">
    <property type="component" value="Unassembled WGS sequence"/>
</dbReference>
<dbReference type="Gene3D" id="3.40.1050.10">
    <property type="entry name" value="Carbonic anhydrase"/>
    <property type="match status" value="1"/>
</dbReference>
<evidence type="ECO:0000256" key="2">
    <source>
        <dbReference type="ARBA" id="ARBA00012925"/>
    </source>
</evidence>
<organism evidence="10 11">
    <name type="scientific">Rhodotorula toruloides (strain NP11)</name>
    <name type="common">Yeast</name>
    <name type="synonym">Rhodosporidium toruloides</name>
    <dbReference type="NCBI Taxonomy" id="1130832"/>
    <lineage>
        <taxon>Eukaryota</taxon>
        <taxon>Fungi</taxon>
        <taxon>Dikarya</taxon>
        <taxon>Basidiomycota</taxon>
        <taxon>Pucciniomycotina</taxon>
        <taxon>Microbotryomycetes</taxon>
        <taxon>Sporidiobolales</taxon>
        <taxon>Sporidiobolaceae</taxon>
        <taxon>Rhodotorula</taxon>
    </lineage>
</organism>
<dbReference type="SMART" id="SM00947">
    <property type="entry name" value="Pro_CA"/>
    <property type="match status" value="1"/>
</dbReference>
<feature type="binding site" evidence="7">
    <location>
        <position position="302"/>
    </location>
    <ligand>
        <name>Zn(2+)</name>
        <dbReference type="ChEBI" id="CHEBI:29105"/>
    </ligand>
</feature>
<keyword evidence="5" id="KW-0456">Lyase</keyword>
<dbReference type="GO" id="GO:0008270">
    <property type="term" value="F:zinc ion binding"/>
    <property type="evidence" value="ECO:0007669"/>
    <property type="project" value="InterPro"/>
</dbReference>
<dbReference type="PANTHER" id="PTHR11002:SF76">
    <property type="entry name" value="CARBONIC ANHYDRASE"/>
    <property type="match status" value="1"/>
</dbReference>
<dbReference type="GO" id="GO:0004089">
    <property type="term" value="F:carbonate dehydratase activity"/>
    <property type="evidence" value="ECO:0007669"/>
    <property type="project" value="UniProtKB-EC"/>
</dbReference>
<feature type="binding site" evidence="7">
    <location>
        <position position="350"/>
    </location>
    <ligand>
        <name>Zn(2+)</name>
        <dbReference type="ChEBI" id="CHEBI:29105"/>
    </ligand>
</feature>
<proteinExistence type="inferred from homology"/>
<keyword evidence="9" id="KW-1133">Transmembrane helix</keyword>
<feature type="binding site" evidence="7">
    <location>
        <position position="300"/>
    </location>
    <ligand>
        <name>Zn(2+)</name>
        <dbReference type="ChEBI" id="CHEBI:29105"/>
    </ligand>
</feature>
<evidence type="ECO:0000256" key="5">
    <source>
        <dbReference type="ARBA" id="ARBA00023239"/>
    </source>
</evidence>
<feature type="region of interest" description="Disordered" evidence="8">
    <location>
        <begin position="1"/>
        <end position="88"/>
    </location>
</feature>
<dbReference type="EMBL" id="KB722648">
    <property type="protein sequence ID" value="EMS23282.1"/>
    <property type="molecule type" value="Genomic_DNA"/>
</dbReference>
<feature type="binding site" evidence="7">
    <location>
        <position position="347"/>
    </location>
    <ligand>
        <name>Zn(2+)</name>
        <dbReference type="ChEBI" id="CHEBI:29105"/>
    </ligand>
</feature>
<dbReference type="RefSeq" id="XP_016274401.1">
    <property type="nucleotide sequence ID" value="XM_016421280.1"/>
</dbReference>
<sequence length="500" mass="54017">MPRSTAHESASVGGAKPANPLPPSRASSSPTAPLEVPAAHTYDASGHGDSSSELSDDSEDDLVNKEAGEGDKHSRLQGASTGRRQKGEQIMRSVGKGLLNKVTLHGLHSDEASADAEKAHLTDLEAQAATHRRKRGSWWTPLPTAHKVLIVCSIALCIILATIGIVVGVVVARHTAERSEVEKADPGSRLKADEQWIATQGSQAQDELAVDDTHGIASGNAAPGASHYVGEPLQPLALPVGTSDAKASTSQPPALYSRFPELQALLNNNHDWQGNVTKAAPQFLPTLAQGQHPKFAYLGCADSRVPESVLAQKPGEIFVTRNVGNEYLVDDLSSETVMSYAISHLGHTKCGAVRAAIASPSKEVITNMDETRIDQWIRPIRSLFATTNRTEVVSFREAHHNAETLEADDVTDEVWRAMVEENVKINVQRLAQDSSVQHAWYLYRQQMSTQAAEQPAVPTRRSEDKKQAELWIHGWIYDVETGLVEDLGVSVGPDGSLVQR</sequence>
<dbReference type="Pfam" id="PF00484">
    <property type="entry name" value="Pro_CA"/>
    <property type="match status" value="1"/>
</dbReference>
<evidence type="ECO:0000256" key="9">
    <source>
        <dbReference type="SAM" id="Phobius"/>
    </source>
</evidence>
<gene>
    <name evidence="10" type="ORF">RHTO_07624</name>
</gene>
<accession>M7WRX0</accession>
<keyword evidence="4 7" id="KW-0862">Zinc</keyword>
<evidence type="ECO:0000256" key="3">
    <source>
        <dbReference type="ARBA" id="ARBA00022723"/>
    </source>
</evidence>
<dbReference type="EC" id="4.2.1.1" evidence="2"/>
<keyword evidence="11" id="KW-1185">Reference proteome</keyword>
<evidence type="ECO:0000256" key="1">
    <source>
        <dbReference type="ARBA" id="ARBA00006217"/>
    </source>
</evidence>
<comment type="catalytic activity">
    <reaction evidence="6">
        <text>hydrogencarbonate + H(+) = CO2 + H2O</text>
        <dbReference type="Rhea" id="RHEA:10748"/>
        <dbReference type="ChEBI" id="CHEBI:15377"/>
        <dbReference type="ChEBI" id="CHEBI:15378"/>
        <dbReference type="ChEBI" id="CHEBI:16526"/>
        <dbReference type="ChEBI" id="CHEBI:17544"/>
        <dbReference type="EC" id="4.2.1.1"/>
    </reaction>
</comment>
<dbReference type="eggNOG" id="KOG1578">
    <property type="taxonomic scope" value="Eukaryota"/>
</dbReference>
<dbReference type="InterPro" id="IPR001765">
    <property type="entry name" value="Carbonic_anhydrase"/>
</dbReference>
<dbReference type="PANTHER" id="PTHR11002">
    <property type="entry name" value="CARBONIC ANHYDRASE"/>
    <property type="match status" value="1"/>
</dbReference>
<dbReference type="GO" id="GO:0071244">
    <property type="term" value="P:cellular response to carbon dioxide"/>
    <property type="evidence" value="ECO:0007669"/>
    <property type="project" value="TreeGrafter"/>
</dbReference>
<feature type="compositionally biased region" description="Basic and acidic residues" evidence="8">
    <location>
        <begin position="62"/>
        <end position="74"/>
    </location>
</feature>
<protein>
    <recommendedName>
        <fullName evidence="2">carbonic anhydrase</fullName>
        <ecNumber evidence="2">4.2.1.1</ecNumber>
    </recommendedName>
</protein>
<evidence type="ECO:0000313" key="11">
    <source>
        <dbReference type="Proteomes" id="UP000016926"/>
    </source>
</evidence>
<dbReference type="OrthoDB" id="10248475at2759"/>
<evidence type="ECO:0000256" key="4">
    <source>
        <dbReference type="ARBA" id="ARBA00022833"/>
    </source>
</evidence>
<comment type="similarity">
    <text evidence="1">Belongs to the beta-class carbonic anhydrase family.</text>
</comment>
<dbReference type="GeneID" id="27371637"/>
<feature type="transmembrane region" description="Helical" evidence="9">
    <location>
        <begin position="148"/>
        <end position="172"/>
    </location>
</feature>
<evidence type="ECO:0000256" key="7">
    <source>
        <dbReference type="PIRSR" id="PIRSR601765-1"/>
    </source>
</evidence>
<keyword evidence="3 7" id="KW-0479">Metal-binding</keyword>
<name>M7WRX0_RHOT1</name>
<evidence type="ECO:0000256" key="6">
    <source>
        <dbReference type="ARBA" id="ARBA00048348"/>
    </source>
</evidence>
<dbReference type="GO" id="GO:0034599">
    <property type="term" value="P:cellular response to oxidative stress"/>
    <property type="evidence" value="ECO:0007669"/>
    <property type="project" value="TreeGrafter"/>
</dbReference>
<dbReference type="SUPFAM" id="SSF53056">
    <property type="entry name" value="beta-carbonic anhydrase, cab"/>
    <property type="match status" value="1"/>
</dbReference>
<dbReference type="InterPro" id="IPR036874">
    <property type="entry name" value="Carbonic_anhydrase_sf"/>
</dbReference>
<reference evidence="10 11" key="1">
    <citation type="journal article" date="2012" name="Nat. Commun.">
        <title>A multi-omic map of the lipid-producing yeast Rhodosporidium toruloides.</title>
        <authorList>
            <person name="Zhu Z."/>
            <person name="Zhang S."/>
            <person name="Liu H."/>
            <person name="Shen H."/>
            <person name="Lin X."/>
            <person name="Yang F."/>
            <person name="Zhou Y.J."/>
            <person name="Jin G."/>
            <person name="Ye M."/>
            <person name="Zou H."/>
            <person name="Zou H."/>
            <person name="Zhao Z.K."/>
        </authorList>
    </citation>
    <scope>NUCLEOTIDE SEQUENCE [LARGE SCALE GENOMIC DNA]</scope>
    <source>
        <strain evidence="10 11">NP11</strain>
    </source>
</reference>
<evidence type="ECO:0000256" key="8">
    <source>
        <dbReference type="SAM" id="MobiDB-lite"/>
    </source>
</evidence>
<keyword evidence="9" id="KW-0812">Transmembrane</keyword>
<feature type="compositionally biased region" description="Low complexity" evidence="8">
    <location>
        <begin position="24"/>
        <end position="33"/>
    </location>
</feature>
<dbReference type="AlphaFoldDB" id="M7WRX0"/>